<dbReference type="Proteomes" id="UP000053558">
    <property type="component" value="Unassembled WGS sequence"/>
</dbReference>
<reference evidence="4" key="1">
    <citation type="journal article" date="2012" name="Science">
        <title>The Paleozoic origin of enzymatic lignin decomposition reconstructed from 31 fungal genomes.</title>
        <authorList>
            <person name="Floudas D."/>
            <person name="Binder M."/>
            <person name="Riley R."/>
            <person name="Barry K."/>
            <person name="Blanchette R.A."/>
            <person name="Henrissat B."/>
            <person name="Martinez A.T."/>
            <person name="Otillar R."/>
            <person name="Spatafora J.W."/>
            <person name="Yadav J.S."/>
            <person name="Aerts A."/>
            <person name="Benoit I."/>
            <person name="Boyd A."/>
            <person name="Carlson A."/>
            <person name="Copeland A."/>
            <person name="Coutinho P.M."/>
            <person name="de Vries R.P."/>
            <person name="Ferreira P."/>
            <person name="Findley K."/>
            <person name="Foster B."/>
            <person name="Gaskell J."/>
            <person name="Glotzer D."/>
            <person name="Gorecki P."/>
            <person name="Heitman J."/>
            <person name="Hesse C."/>
            <person name="Hori C."/>
            <person name="Igarashi K."/>
            <person name="Jurgens J.A."/>
            <person name="Kallen N."/>
            <person name="Kersten P."/>
            <person name="Kohler A."/>
            <person name="Kuees U."/>
            <person name="Kumar T.K.A."/>
            <person name="Kuo A."/>
            <person name="LaButti K."/>
            <person name="Larrondo L.F."/>
            <person name="Lindquist E."/>
            <person name="Ling A."/>
            <person name="Lombard V."/>
            <person name="Lucas S."/>
            <person name="Lundell T."/>
            <person name="Martin R."/>
            <person name="McLaughlin D.J."/>
            <person name="Morgenstern I."/>
            <person name="Morin E."/>
            <person name="Murat C."/>
            <person name="Nagy L.G."/>
            <person name="Nolan M."/>
            <person name="Ohm R.A."/>
            <person name="Patyshakuliyeva A."/>
            <person name="Rokas A."/>
            <person name="Ruiz-Duenas F.J."/>
            <person name="Sabat G."/>
            <person name="Salamov A."/>
            <person name="Samejima M."/>
            <person name="Schmutz J."/>
            <person name="Slot J.C."/>
            <person name="St John F."/>
            <person name="Stenlid J."/>
            <person name="Sun H."/>
            <person name="Sun S."/>
            <person name="Syed K."/>
            <person name="Tsang A."/>
            <person name="Wiebenga A."/>
            <person name="Young D."/>
            <person name="Pisabarro A."/>
            <person name="Eastwood D.C."/>
            <person name="Martin F."/>
            <person name="Cullen D."/>
            <person name="Grigoriev I.V."/>
            <person name="Hibbett D.S."/>
        </authorList>
    </citation>
    <scope>NUCLEOTIDE SEQUENCE [LARGE SCALE GENOMIC DNA]</scope>
    <source>
        <strain evidence="4">RWD-64-598 SS2</strain>
    </source>
</reference>
<feature type="compositionally biased region" description="Polar residues" evidence="2">
    <location>
        <begin position="177"/>
        <end position="188"/>
    </location>
</feature>
<dbReference type="AlphaFoldDB" id="A0A5M3MM19"/>
<comment type="caution">
    <text evidence="3">The sequence shown here is derived from an EMBL/GenBank/DDBJ whole genome shotgun (WGS) entry which is preliminary data.</text>
</comment>
<protein>
    <submittedName>
        <fullName evidence="3">Uncharacterized protein</fullName>
    </submittedName>
</protein>
<proteinExistence type="predicted"/>
<feature type="compositionally biased region" description="Low complexity" evidence="2">
    <location>
        <begin position="204"/>
        <end position="220"/>
    </location>
</feature>
<name>A0A5M3MM19_CONPW</name>
<evidence type="ECO:0000256" key="2">
    <source>
        <dbReference type="SAM" id="MobiDB-lite"/>
    </source>
</evidence>
<evidence type="ECO:0000313" key="3">
    <source>
        <dbReference type="EMBL" id="EIW80086.1"/>
    </source>
</evidence>
<keyword evidence="4" id="KW-1185">Reference proteome</keyword>
<sequence>MPLPTNSQEGDPVLRQASVRATRRDVTFWHPGYRLMTIQYWEYLAKGAPSKDRGDWGDVYVDLSDNLLYAKTLRGWTLWPGVTSTQGASHGRVVSWNQLKKKWIVSNPTTPNQCLPDHSEHLRYLWCTREGIHWWTRAEIEDDMDKIHDTFPHDVKLRTNGRWIVRDFVNLSLQQSAPSGAANATQPAGANLKRARDGDNLGFASGSSQANVQSNAASISGTSASANKKQRIEDSRTANSGSLTTASNANAVQGLQTGLQAVSRGSNENAQTLKQSLDATQAELRKARADLAAQSIESVNRGRRILELEAELKTTRDVLQKWQQGWNAAHKRIGELELLQQQALQLLEGNF</sequence>
<evidence type="ECO:0000256" key="1">
    <source>
        <dbReference type="SAM" id="Coils"/>
    </source>
</evidence>
<dbReference type="RefSeq" id="XP_007770365.1">
    <property type="nucleotide sequence ID" value="XM_007772175.1"/>
</dbReference>
<gene>
    <name evidence="3" type="ORF">CONPUDRAFT_166678</name>
</gene>
<feature type="region of interest" description="Disordered" evidence="2">
    <location>
        <begin position="177"/>
        <end position="245"/>
    </location>
</feature>
<dbReference type="GeneID" id="19205610"/>
<accession>A0A5M3MM19</accession>
<organism evidence="3 4">
    <name type="scientific">Coniophora puteana (strain RWD-64-598)</name>
    <name type="common">Brown rot fungus</name>
    <dbReference type="NCBI Taxonomy" id="741705"/>
    <lineage>
        <taxon>Eukaryota</taxon>
        <taxon>Fungi</taxon>
        <taxon>Dikarya</taxon>
        <taxon>Basidiomycota</taxon>
        <taxon>Agaricomycotina</taxon>
        <taxon>Agaricomycetes</taxon>
        <taxon>Agaricomycetidae</taxon>
        <taxon>Boletales</taxon>
        <taxon>Coniophorineae</taxon>
        <taxon>Coniophoraceae</taxon>
        <taxon>Coniophora</taxon>
    </lineage>
</organism>
<dbReference type="KEGG" id="cput:CONPUDRAFT_166678"/>
<feature type="coiled-coil region" evidence="1">
    <location>
        <begin position="270"/>
        <end position="325"/>
    </location>
</feature>
<dbReference type="EMBL" id="JH711580">
    <property type="protein sequence ID" value="EIW80086.1"/>
    <property type="molecule type" value="Genomic_DNA"/>
</dbReference>
<keyword evidence="1" id="KW-0175">Coiled coil</keyword>
<evidence type="ECO:0000313" key="4">
    <source>
        <dbReference type="Proteomes" id="UP000053558"/>
    </source>
</evidence>